<feature type="region of interest" description="Disordered" evidence="1">
    <location>
        <begin position="1"/>
        <end position="33"/>
    </location>
</feature>
<comment type="caution">
    <text evidence="2">The sequence shown here is derived from an EMBL/GenBank/DDBJ whole genome shotgun (WGS) entry which is preliminary data.</text>
</comment>
<dbReference type="OrthoDB" id="541044at2759"/>
<organism evidence="2 3">
    <name type="scientific">Volvox reticuliferus</name>
    <dbReference type="NCBI Taxonomy" id="1737510"/>
    <lineage>
        <taxon>Eukaryota</taxon>
        <taxon>Viridiplantae</taxon>
        <taxon>Chlorophyta</taxon>
        <taxon>core chlorophytes</taxon>
        <taxon>Chlorophyceae</taxon>
        <taxon>CS clade</taxon>
        <taxon>Chlamydomonadales</taxon>
        <taxon>Volvocaceae</taxon>
        <taxon>Volvox</taxon>
    </lineage>
</organism>
<feature type="region of interest" description="Disordered" evidence="1">
    <location>
        <begin position="206"/>
        <end position="245"/>
    </location>
</feature>
<evidence type="ECO:0000313" key="2">
    <source>
        <dbReference type="EMBL" id="GIL74950.1"/>
    </source>
</evidence>
<gene>
    <name evidence="2" type="ORF">Vretifemale_4801</name>
</gene>
<name>A0A8J4FH86_9CHLO</name>
<evidence type="ECO:0000256" key="1">
    <source>
        <dbReference type="SAM" id="MobiDB-lite"/>
    </source>
</evidence>
<dbReference type="EMBL" id="BNCP01000006">
    <property type="protein sequence ID" value="GIL74950.1"/>
    <property type="molecule type" value="Genomic_DNA"/>
</dbReference>
<dbReference type="Proteomes" id="UP000747110">
    <property type="component" value="Unassembled WGS sequence"/>
</dbReference>
<proteinExistence type="predicted"/>
<dbReference type="AlphaFoldDB" id="A0A8J4FH86"/>
<sequence>MEIDGKATPLLIGDSTSELRGSPGGETAARSGGGFDAVTEAQHLAALSLPHMYYQSGVARARHEEFVRRGRLTRELTALGLPPAYKHSTGVLVGQQVSTQIETTTAAADAAAGRRPSNKVAARQRQQQDEATVPAWRRLRSQALNPAHNPFMARNIRIKTQLAAAAARSAAANKQQQPSGRLIRHMSALDEASRTIAKLQVVVGGAEPRRMSSAPLSKPYYPRRQRGGVPANETQGGDMWPGRLA</sequence>
<keyword evidence="3" id="KW-1185">Reference proteome</keyword>
<accession>A0A8J4FH86</accession>
<evidence type="ECO:0000313" key="3">
    <source>
        <dbReference type="Proteomes" id="UP000747110"/>
    </source>
</evidence>
<protein>
    <submittedName>
        <fullName evidence="2">Uncharacterized protein</fullName>
    </submittedName>
</protein>
<reference evidence="2" key="1">
    <citation type="journal article" date="2021" name="Proc. Natl. Acad. Sci. U.S.A.">
        <title>Three genomes in the algal genus Volvox reveal the fate of a haploid sex-determining region after a transition to homothallism.</title>
        <authorList>
            <person name="Yamamoto K."/>
            <person name="Hamaji T."/>
            <person name="Kawai-Toyooka H."/>
            <person name="Matsuzaki R."/>
            <person name="Takahashi F."/>
            <person name="Nishimura Y."/>
            <person name="Kawachi M."/>
            <person name="Noguchi H."/>
            <person name="Minakuchi Y."/>
            <person name="Umen J.G."/>
            <person name="Toyoda A."/>
            <person name="Nozaki H."/>
        </authorList>
    </citation>
    <scope>NUCLEOTIDE SEQUENCE</scope>
    <source>
        <strain evidence="2">NIES-3786</strain>
    </source>
</reference>